<reference evidence="2 3" key="1">
    <citation type="submission" date="2019-12" db="EMBL/GenBank/DDBJ databases">
        <authorList>
            <person name="Alioto T."/>
            <person name="Alioto T."/>
            <person name="Gomez Garrido J."/>
        </authorList>
    </citation>
    <scope>NUCLEOTIDE SEQUENCE [LARGE SCALE GENOMIC DNA]</scope>
</reference>
<feature type="compositionally biased region" description="Basic and acidic residues" evidence="1">
    <location>
        <begin position="88"/>
        <end position="106"/>
    </location>
</feature>
<accession>A0A8S0RZ90</accession>
<comment type="caution">
    <text evidence="2">The sequence shown here is derived from an EMBL/GenBank/DDBJ whole genome shotgun (WGS) entry which is preliminary data.</text>
</comment>
<evidence type="ECO:0000256" key="1">
    <source>
        <dbReference type="SAM" id="MobiDB-lite"/>
    </source>
</evidence>
<organism evidence="2 3">
    <name type="scientific">Olea europaea subsp. europaea</name>
    <dbReference type="NCBI Taxonomy" id="158383"/>
    <lineage>
        <taxon>Eukaryota</taxon>
        <taxon>Viridiplantae</taxon>
        <taxon>Streptophyta</taxon>
        <taxon>Embryophyta</taxon>
        <taxon>Tracheophyta</taxon>
        <taxon>Spermatophyta</taxon>
        <taxon>Magnoliopsida</taxon>
        <taxon>eudicotyledons</taxon>
        <taxon>Gunneridae</taxon>
        <taxon>Pentapetalae</taxon>
        <taxon>asterids</taxon>
        <taxon>lamiids</taxon>
        <taxon>Lamiales</taxon>
        <taxon>Oleaceae</taxon>
        <taxon>Oleeae</taxon>
        <taxon>Olea</taxon>
    </lineage>
</organism>
<name>A0A8S0RZ90_OLEEU</name>
<evidence type="ECO:0000313" key="2">
    <source>
        <dbReference type="EMBL" id="CAA2984623.1"/>
    </source>
</evidence>
<dbReference type="Proteomes" id="UP000594638">
    <property type="component" value="Unassembled WGS sequence"/>
</dbReference>
<protein>
    <submittedName>
        <fullName evidence="2">Uncharacterized protein</fullName>
    </submittedName>
</protein>
<proteinExistence type="predicted"/>
<dbReference type="EMBL" id="CACTIH010003773">
    <property type="protein sequence ID" value="CAA2984623.1"/>
    <property type="molecule type" value="Genomic_DNA"/>
</dbReference>
<dbReference type="AlphaFoldDB" id="A0A8S0RZ90"/>
<feature type="region of interest" description="Disordered" evidence="1">
    <location>
        <begin position="87"/>
        <end position="106"/>
    </location>
</feature>
<dbReference type="Gramene" id="OE9A088309T1">
    <property type="protein sequence ID" value="OE9A088309C1"/>
    <property type="gene ID" value="OE9A088309"/>
</dbReference>
<keyword evidence="3" id="KW-1185">Reference proteome</keyword>
<evidence type="ECO:0000313" key="3">
    <source>
        <dbReference type="Proteomes" id="UP000594638"/>
    </source>
</evidence>
<sequence>MSEVSTTSTMVPTIAQLPSSWPKQQSIIVPTKTLDDELVEVEEESLKRKGKEVTSSRNSEKTKKFWEAWQRGHRGQVGLKDIQRRKREFLSKTSKEENEAKKAKVV</sequence>
<gene>
    <name evidence="2" type="ORF">OLEA9_A088309</name>
</gene>